<sequence>MKNSIGLKDRIQVEQISSKSKFGFKNMHEMGKDSLLAVKQDKSHKTLSVSSEHVHRILPLDEQTRPSSASSFVMRNSTNDFSKCHLCGNEMWHGSLPDLYRTREEMVISETAISKSNSGYLSGSEMSSAYSLWKRPNDHKVIGRGKLDVPNALKRREVHRDCGCLTRESQRKCNG</sequence>
<reference evidence="2 3" key="1">
    <citation type="submission" date="2024-11" db="EMBL/GenBank/DDBJ databases">
        <title>Chromosome-level genome assembly of the freshwater bivalve Anodonta woodiana.</title>
        <authorList>
            <person name="Chen X."/>
        </authorList>
    </citation>
    <scope>NUCLEOTIDE SEQUENCE [LARGE SCALE GENOMIC DNA]</scope>
    <source>
        <strain evidence="2">MN2024</strain>
        <tissue evidence="2">Gills</tissue>
    </source>
</reference>
<dbReference type="Proteomes" id="UP001634394">
    <property type="component" value="Unassembled WGS sequence"/>
</dbReference>
<dbReference type="EMBL" id="JBJQND010000012">
    <property type="protein sequence ID" value="KAL3858720.1"/>
    <property type="molecule type" value="Genomic_DNA"/>
</dbReference>
<dbReference type="AlphaFoldDB" id="A0ABD3VB33"/>
<organism evidence="2 3">
    <name type="scientific">Sinanodonta woodiana</name>
    <name type="common">Chinese pond mussel</name>
    <name type="synonym">Anodonta woodiana</name>
    <dbReference type="NCBI Taxonomy" id="1069815"/>
    <lineage>
        <taxon>Eukaryota</taxon>
        <taxon>Metazoa</taxon>
        <taxon>Spiralia</taxon>
        <taxon>Lophotrochozoa</taxon>
        <taxon>Mollusca</taxon>
        <taxon>Bivalvia</taxon>
        <taxon>Autobranchia</taxon>
        <taxon>Heteroconchia</taxon>
        <taxon>Palaeoheterodonta</taxon>
        <taxon>Unionida</taxon>
        <taxon>Unionoidea</taxon>
        <taxon>Unionidae</taxon>
        <taxon>Unioninae</taxon>
        <taxon>Sinanodonta</taxon>
    </lineage>
</organism>
<evidence type="ECO:0000313" key="3">
    <source>
        <dbReference type="Proteomes" id="UP001634394"/>
    </source>
</evidence>
<evidence type="ECO:0000313" key="1">
    <source>
        <dbReference type="EMBL" id="KAL3858689.1"/>
    </source>
</evidence>
<proteinExistence type="predicted"/>
<comment type="caution">
    <text evidence="2">The sequence shown here is derived from an EMBL/GenBank/DDBJ whole genome shotgun (WGS) entry which is preliminary data.</text>
</comment>
<protein>
    <submittedName>
        <fullName evidence="2">Uncharacterized protein</fullName>
    </submittedName>
</protein>
<dbReference type="EMBL" id="JBJQND010000012">
    <property type="protein sequence ID" value="KAL3858689.1"/>
    <property type="molecule type" value="Genomic_DNA"/>
</dbReference>
<name>A0ABD3VB33_SINWO</name>
<evidence type="ECO:0000313" key="2">
    <source>
        <dbReference type="EMBL" id="KAL3858720.1"/>
    </source>
</evidence>
<accession>A0ABD3VB33</accession>
<keyword evidence="3" id="KW-1185">Reference proteome</keyword>
<gene>
    <name evidence="1" type="ORF">ACJMK2_008951</name>
    <name evidence="2" type="ORF">ACJMK2_008981</name>
</gene>